<reference evidence="8" key="1">
    <citation type="submission" date="2021-11" db="EMBL/GenBank/DDBJ databases">
        <title>Cultivation dependent microbiological survey of springs from the worlds oldest radium mine currently devoted to the extraction of radon-saturated water.</title>
        <authorList>
            <person name="Kapinusova G."/>
            <person name="Smrhova T."/>
            <person name="Strejcek M."/>
            <person name="Suman J."/>
            <person name="Jani K."/>
            <person name="Pajer P."/>
            <person name="Uhlik O."/>
        </authorList>
    </citation>
    <scope>NUCLEOTIDE SEQUENCE [LARGE SCALE GENOMIC DNA]</scope>
    <source>
        <strain evidence="8">J379</strain>
    </source>
</reference>
<dbReference type="EMBL" id="CP088295">
    <property type="protein sequence ID" value="UUY02998.1"/>
    <property type="molecule type" value="Genomic_DNA"/>
</dbReference>
<evidence type="ECO:0000313" key="6">
    <source>
        <dbReference type="EMBL" id="UUY04317.1"/>
    </source>
</evidence>
<evidence type="ECO:0000256" key="1">
    <source>
        <dbReference type="SAM" id="MobiDB-lite"/>
    </source>
</evidence>
<dbReference type="RefSeq" id="WP_353862142.1">
    <property type="nucleotide sequence ID" value="NZ_CP088295.1"/>
</dbReference>
<proteinExistence type="predicted"/>
<evidence type="ECO:0000313" key="7">
    <source>
        <dbReference type="EMBL" id="UUY04941.1"/>
    </source>
</evidence>
<evidence type="ECO:0000313" key="8">
    <source>
        <dbReference type="Proteomes" id="UP001058860"/>
    </source>
</evidence>
<sequence length="419" mass="45150">MRFIGMDIHRDFCEIAISEDGSVRSAGRIETSVETLAVFAQSLVADDVVVVEATSGAVRIVDELQRGPARVMVANTRRLPAPGRAKTDKIDARMLARLAASGLLEVVWTPDEQTRALRRICARRDSLVKARTRAKNETQAVLARNLSGRPPVTDLFGKGGRQWLAARVLPADEQLTVDGCLRQIDFLSGEIAALDRALAGQALQSPDIQRLLTVPGVALNTAACFMAAVGDIDRFPTSRKLVGYLGLDPRVRQSGSADARHGRISKEGSALARAMLGEAAWSVAKTPGPLKAFFERVRARKGPQVAATATARKLACLFWCMLTRGEDYAYARPSMTRHKIRQLELLCGATPRKGQKGVAGNRSPGLRDAEREIARQGEAAYRRTVADWTASGPAKVGAGATPGRASNRPSKGKAARQTP</sequence>
<name>A0ABY5PJV4_9ACTN</name>
<evidence type="ECO:0000313" key="4">
    <source>
        <dbReference type="EMBL" id="UUY01587.1"/>
    </source>
</evidence>
<evidence type="ECO:0000259" key="2">
    <source>
        <dbReference type="Pfam" id="PF01548"/>
    </source>
</evidence>
<organism evidence="7 8">
    <name type="scientific">Svornostia abyssi</name>
    <dbReference type="NCBI Taxonomy" id="2898438"/>
    <lineage>
        <taxon>Bacteria</taxon>
        <taxon>Bacillati</taxon>
        <taxon>Actinomycetota</taxon>
        <taxon>Thermoleophilia</taxon>
        <taxon>Solirubrobacterales</taxon>
        <taxon>Baekduiaceae</taxon>
        <taxon>Svornostia</taxon>
    </lineage>
</organism>
<dbReference type="PANTHER" id="PTHR33055">
    <property type="entry name" value="TRANSPOSASE FOR INSERTION SEQUENCE ELEMENT IS1111A"/>
    <property type="match status" value="1"/>
</dbReference>
<feature type="region of interest" description="Disordered" evidence="1">
    <location>
        <begin position="391"/>
        <end position="419"/>
    </location>
</feature>
<reference evidence="7" key="2">
    <citation type="journal article" date="2024" name="Int. J. Syst. Evol. Microbiol.">
        <title>Svornostia abyssi gen. nov., sp. nov. isolated from the world's deepest silver-uranium mine currently devoted to the extraction of radon-saturated water.</title>
        <authorList>
            <person name="Kapinusova G."/>
            <person name="Suman J."/>
            <person name="Strejcek M."/>
            <person name="Pajer P."/>
            <person name="Cajthaml T."/>
            <person name="Ulbrich P."/>
            <person name="Neumann-Schaal M."/>
            <person name="Uhlik O."/>
        </authorList>
    </citation>
    <scope>NUCLEOTIDE SEQUENCE</scope>
    <source>
        <strain evidence="7">J379</strain>
    </source>
</reference>
<feature type="domain" description="Transposase IS116/IS110/IS902 C-terminal" evidence="3">
    <location>
        <begin position="209"/>
        <end position="293"/>
    </location>
</feature>
<feature type="compositionally biased region" description="Basic residues" evidence="1">
    <location>
        <begin position="410"/>
        <end position="419"/>
    </location>
</feature>
<keyword evidence="8" id="KW-1185">Reference proteome</keyword>
<protein>
    <submittedName>
        <fullName evidence="7">IS110 family transposase</fullName>
    </submittedName>
</protein>
<evidence type="ECO:0000313" key="5">
    <source>
        <dbReference type="EMBL" id="UUY02998.1"/>
    </source>
</evidence>
<feature type="domain" description="Transposase IS110-like N-terminal" evidence="2">
    <location>
        <begin position="4"/>
        <end position="143"/>
    </location>
</feature>
<accession>A0ABY5PJV4</accession>
<dbReference type="NCBIfam" id="NF033542">
    <property type="entry name" value="transpos_IS110"/>
    <property type="match status" value="1"/>
</dbReference>
<dbReference type="InterPro" id="IPR003346">
    <property type="entry name" value="Transposase_20"/>
</dbReference>
<dbReference type="EMBL" id="CP088295">
    <property type="protein sequence ID" value="UUY01587.1"/>
    <property type="molecule type" value="Genomic_DNA"/>
</dbReference>
<evidence type="ECO:0000259" key="3">
    <source>
        <dbReference type="Pfam" id="PF02371"/>
    </source>
</evidence>
<dbReference type="EMBL" id="CP088295">
    <property type="protein sequence ID" value="UUY04941.1"/>
    <property type="molecule type" value="Genomic_DNA"/>
</dbReference>
<dbReference type="Pfam" id="PF01548">
    <property type="entry name" value="DEDD_Tnp_IS110"/>
    <property type="match status" value="1"/>
</dbReference>
<dbReference type="Pfam" id="PF02371">
    <property type="entry name" value="Transposase_20"/>
    <property type="match status" value="1"/>
</dbReference>
<dbReference type="PANTHER" id="PTHR33055:SF13">
    <property type="entry name" value="TRANSPOSASE"/>
    <property type="match status" value="1"/>
</dbReference>
<gene>
    <name evidence="6" type="ORF">LRS13_01935</name>
    <name evidence="7" type="ORF">LRS13_05270</name>
    <name evidence="4" type="ORF">LRS13_12670</name>
    <name evidence="5" type="ORF">LRS13_20310</name>
</gene>
<dbReference type="EMBL" id="CP088295">
    <property type="protein sequence ID" value="UUY04317.1"/>
    <property type="molecule type" value="Genomic_DNA"/>
</dbReference>
<dbReference type="Proteomes" id="UP001058860">
    <property type="component" value="Chromosome"/>
</dbReference>
<dbReference type="InterPro" id="IPR002525">
    <property type="entry name" value="Transp_IS110-like_N"/>
</dbReference>
<dbReference type="InterPro" id="IPR047650">
    <property type="entry name" value="Transpos_IS110"/>
</dbReference>